<dbReference type="GO" id="GO:0006508">
    <property type="term" value="P:proteolysis"/>
    <property type="evidence" value="ECO:0007669"/>
    <property type="project" value="UniProtKB-KW"/>
</dbReference>
<dbReference type="EC" id="3.4.21.107" evidence="4"/>
<dbReference type="GO" id="GO:0004252">
    <property type="term" value="F:serine-type endopeptidase activity"/>
    <property type="evidence" value="ECO:0007669"/>
    <property type="project" value="InterPro"/>
</dbReference>
<dbReference type="Gene3D" id="2.30.42.10">
    <property type="match status" value="1"/>
</dbReference>
<dbReference type="InterPro" id="IPR009003">
    <property type="entry name" value="Peptidase_S1_PA"/>
</dbReference>
<dbReference type="EMBL" id="CP017641">
    <property type="protein sequence ID" value="APZ96619.1"/>
    <property type="molecule type" value="Genomic_DNA"/>
</dbReference>
<dbReference type="KEGG" id="fmr:Fuma_06292"/>
<dbReference type="SUPFAM" id="SSF50156">
    <property type="entry name" value="PDZ domain-like"/>
    <property type="match status" value="1"/>
</dbReference>
<dbReference type="STRING" id="1891926.Fuma_06292"/>
<gene>
    <name evidence="4" type="primary">mucD_4</name>
    <name evidence="4" type="ORF">Fuma_06292</name>
</gene>
<dbReference type="PANTHER" id="PTHR43343:SF3">
    <property type="entry name" value="PROTEASE DO-LIKE 8, CHLOROPLASTIC"/>
    <property type="match status" value="1"/>
</dbReference>
<dbReference type="SMART" id="SM00228">
    <property type="entry name" value="PDZ"/>
    <property type="match status" value="1"/>
</dbReference>
<dbReference type="InterPro" id="IPR001478">
    <property type="entry name" value="PDZ"/>
</dbReference>
<dbReference type="Proteomes" id="UP000187735">
    <property type="component" value="Chromosome"/>
</dbReference>
<dbReference type="Pfam" id="PF13365">
    <property type="entry name" value="Trypsin_2"/>
    <property type="match status" value="1"/>
</dbReference>
<dbReference type="AlphaFoldDB" id="A0A1P8WRE1"/>
<accession>A0A1P8WRE1</accession>
<dbReference type="PRINTS" id="PR00834">
    <property type="entry name" value="PROTEASES2C"/>
</dbReference>
<dbReference type="InterPro" id="IPR051201">
    <property type="entry name" value="Chloro_Bact_Ser_Proteases"/>
</dbReference>
<feature type="domain" description="PDZ" evidence="3">
    <location>
        <begin position="280"/>
        <end position="383"/>
    </location>
</feature>
<dbReference type="InterPro" id="IPR001940">
    <property type="entry name" value="Peptidase_S1C"/>
</dbReference>
<reference evidence="4 5" key="1">
    <citation type="journal article" date="2016" name="Front. Microbiol.">
        <title>Fuerstia marisgermanicae gen. nov., sp. nov., an Unusual Member of the Phylum Planctomycetes from the German Wadden Sea.</title>
        <authorList>
            <person name="Kohn T."/>
            <person name="Heuer A."/>
            <person name="Jogler M."/>
            <person name="Vollmers J."/>
            <person name="Boedeker C."/>
            <person name="Bunk B."/>
            <person name="Rast P."/>
            <person name="Borchert D."/>
            <person name="Glockner I."/>
            <person name="Freese H.M."/>
            <person name="Klenk H.P."/>
            <person name="Overmann J."/>
            <person name="Kaster A.K."/>
            <person name="Rohde M."/>
            <person name="Wiegand S."/>
            <person name="Jogler C."/>
        </authorList>
    </citation>
    <scope>NUCLEOTIDE SEQUENCE [LARGE SCALE GENOMIC DNA]</scope>
    <source>
        <strain evidence="4 5">NH11</strain>
    </source>
</reference>
<proteinExistence type="predicted"/>
<dbReference type="PROSITE" id="PS50106">
    <property type="entry name" value="PDZ"/>
    <property type="match status" value="1"/>
</dbReference>
<keyword evidence="2 4" id="KW-0378">Hydrolase</keyword>
<dbReference type="RefSeq" id="WP_077027609.1">
    <property type="nucleotide sequence ID" value="NZ_CP017641.1"/>
</dbReference>
<evidence type="ECO:0000256" key="2">
    <source>
        <dbReference type="ARBA" id="ARBA00022801"/>
    </source>
</evidence>
<evidence type="ECO:0000259" key="3">
    <source>
        <dbReference type="PROSITE" id="PS50106"/>
    </source>
</evidence>
<organism evidence="4 5">
    <name type="scientific">Fuerstiella marisgermanici</name>
    <dbReference type="NCBI Taxonomy" id="1891926"/>
    <lineage>
        <taxon>Bacteria</taxon>
        <taxon>Pseudomonadati</taxon>
        <taxon>Planctomycetota</taxon>
        <taxon>Planctomycetia</taxon>
        <taxon>Planctomycetales</taxon>
        <taxon>Planctomycetaceae</taxon>
        <taxon>Fuerstiella</taxon>
    </lineage>
</organism>
<name>A0A1P8WRE1_9PLAN</name>
<dbReference type="InterPro" id="IPR036034">
    <property type="entry name" value="PDZ_sf"/>
</dbReference>
<dbReference type="SUPFAM" id="SSF50494">
    <property type="entry name" value="Trypsin-like serine proteases"/>
    <property type="match status" value="1"/>
</dbReference>
<sequence length="399" mass="41824">MADYPPGPKPARPASSSANSLLVGALMLLTAALVYQTWSNGRAQAPVATNYVPRDVTPRGTLGADEQATISVFREASPSVVFIRTKGYQRALFGGVVEQELSSGTGFVWDGQGHIVTNLHVVEQTLHQPGAELQVQFADESVVDAEVIGGVREFDVAVLKVNAPTNQLRPIALGTSDDLEVGQLVLAIGSPFGFDQTLSTGVIGGLDRSVASESSNGEGFLNGLIQTDAAINPGNSGGPLLDSSGRMIGVNTAIVSPTGAYSGLGFAVPINSVIASVDRVLSATTGKSKAWLGLSVLSPAQAAELGVPETVIQQGLFIKRIERGGPAAATDLEPTRQYGFQILLGDQIAAIDGQPVTSPSELEEVLKKHSPGDRIRVEIFRRGQRGELQITLEAQKLIL</sequence>
<dbReference type="Gene3D" id="2.40.10.120">
    <property type="match status" value="1"/>
</dbReference>
<dbReference type="PANTHER" id="PTHR43343">
    <property type="entry name" value="PEPTIDASE S12"/>
    <property type="match status" value="1"/>
</dbReference>
<keyword evidence="5" id="KW-1185">Reference proteome</keyword>
<protein>
    <submittedName>
        <fullName evidence="4">Putative periplasmic serine endoprotease DegP-like</fullName>
        <ecNumber evidence="4">3.4.21.107</ecNumber>
    </submittedName>
</protein>
<evidence type="ECO:0000313" key="5">
    <source>
        <dbReference type="Proteomes" id="UP000187735"/>
    </source>
</evidence>
<evidence type="ECO:0000256" key="1">
    <source>
        <dbReference type="ARBA" id="ARBA00022670"/>
    </source>
</evidence>
<evidence type="ECO:0000313" key="4">
    <source>
        <dbReference type="EMBL" id="APZ96619.1"/>
    </source>
</evidence>
<dbReference type="OrthoDB" id="248175at2"/>
<dbReference type="Pfam" id="PF13180">
    <property type="entry name" value="PDZ_2"/>
    <property type="match status" value="1"/>
</dbReference>
<keyword evidence="1 4" id="KW-0645">Protease</keyword>